<dbReference type="RefSeq" id="WP_135054614.1">
    <property type="nucleotide sequence ID" value="NZ_CAJGUS010000059.1"/>
</dbReference>
<feature type="compositionally biased region" description="Polar residues" evidence="2">
    <location>
        <begin position="420"/>
        <end position="440"/>
    </location>
</feature>
<dbReference type="Pfam" id="PF25888">
    <property type="entry name" value="WHD_DnaB"/>
    <property type="match status" value="1"/>
</dbReference>
<evidence type="ECO:0000313" key="5">
    <source>
        <dbReference type="EMBL" id="MDZ5760084.1"/>
    </source>
</evidence>
<comment type="similarity">
    <text evidence="1">Belongs to the DnaB/DnaD family.</text>
</comment>
<evidence type="ECO:0000256" key="1">
    <source>
        <dbReference type="ARBA" id="ARBA00093462"/>
    </source>
</evidence>
<organism evidence="5 6">
    <name type="scientific">Carnobacterium maltaromaticum</name>
    <name type="common">Carnobacterium piscicola</name>
    <dbReference type="NCBI Taxonomy" id="2751"/>
    <lineage>
        <taxon>Bacteria</taxon>
        <taxon>Bacillati</taxon>
        <taxon>Bacillota</taxon>
        <taxon>Bacilli</taxon>
        <taxon>Lactobacillales</taxon>
        <taxon>Carnobacteriaceae</taxon>
        <taxon>Carnobacterium</taxon>
    </lineage>
</organism>
<feature type="domain" description="DnaB/C C-terminal" evidence="3">
    <location>
        <begin position="328"/>
        <end position="401"/>
    </location>
</feature>
<reference evidence="5" key="1">
    <citation type="submission" date="2023-08" db="EMBL/GenBank/DDBJ databases">
        <title>Genomic characterization of piscicolin 126 produced by Carnobacterium maltaromaticum CM22 strain isolated from salmon (Salmo salar).</title>
        <authorList>
            <person name="Gonzalez-Gragera E."/>
            <person name="Garcia-Lopez J.D."/>
            <person name="Teso-Perez C."/>
            <person name="Gimenez-Hernandez I."/>
            <person name="Peralta-Sanchez J.M."/>
            <person name="Valdivia E."/>
            <person name="Montalban-Lopez M."/>
            <person name="Martin-Platero A.M."/>
            <person name="Banos A."/>
            <person name="Martinez-Bueno M."/>
        </authorList>
    </citation>
    <scope>NUCLEOTIDE SEQUENCE</scope>
    <source>
        <strain evidence="5">CM22</strain>
    </source>
</reference>
<accession>A0AAW9JZM0</accession>
<evidence type="ECO:0000313" key="6">
    <source>
        <dbReference type="Proteomes" id="UP001290462"/>
    </source>
</evidence>
<feature type="region of interest" description="Disordered" evidence="2">
    <location>
        <begin position="411"/>
        <end position="469"/>
    </location>
</feature>
<dbReference type="Pfam" id="PF07261">
    <property type="entry name" value="DnaB_2"/>
    <property type="match status" value="1"/>
</dbReference>
<dbReference type="GeneID" id="83606531"/>
<protein>
    <submittedName>
        <fullName evidence="5">DnaD domain protein</fullName>
    </submittedName>
</protein>
<feature type="domain" description="Replicative helicase loading/DNA remodeling protein DnaB N-terminal winged helix" evidence="4">
    <location>
        <begin position="9"/>
        <end position="249"/>
    </location>
</feature>
<evidence type="ECO:0000259" key="3">
    <source>
        <dbReference type="Pfam" id="PF07261"/>
    </source>
</evidence>
<sequence>MNYPLKNLSPKDGFEVRQNALLSDMDQKILTFLYQPLTGATAYSLYMTLWSEIGEESYWSEGILHSELLTILNCGIPELYRARVKLEALGLLKTYLKQEPEKQFIYELQSPLTAAEFFKDDLLSLLLLETVGKRKYKNLRQRYSINKIDTEKYVEVTKGFLDVFSFDKNKFSENQELLKDSTALIGNERPVETTQLDNKTFEFKFFYEGLATQYINRSSITKEIENSILVLHTMYGIDELEMQKFVLQACDIDSGKVDEKKLKQVVYSNYHQTNQQPVELKERIVEDPTSNQNKQKFRKNDLSHQGFSKEDIVLIEISEEFTPFDFIENIKKQKGGYVARTEEWAVENLIKQSNLPKSVINILIHYVLVIRGNPTLTQNLADSIANDWSQSKVKSPEEAIRKVQELYRENEIKKQKRAEQQASYSKPRNNQYNSAAGNQRNRQETLPEWAKENQAEVEEKPMSEADQKAFMDRIARIQNLGKEGDQ</sequence>
<proteinExistence type="inferred from homology"/>
<dbReference type="InterPro" id="IPR006343">
    <property type="entry name" value="DnaB/C_C"/>
</dbReference>
<evidence type="ECO:0000256" key="2">
    <source>
        <dbReference type="SAM" id="MobiDB-lite"/>
    </source>
</evidence>
<dbReference type="Proteomes" id="UP001290462">
    <property type="component" value="Unassembled WGS sequence"/>
</dbReference>
<name>A0AAW9JZM0_CARML</name>
<gene>
    <name evidence="5" type="ORF">RAK27_15720</name>
</gene>
<comment type="caution">
    <text evidence="5">The sequence shown here is derived from an EMBL/GenBank/DDBJ whole genome shotgun (WGS) entry which is preliminary data.</text>
</comment>
<dbReference type="InterPro" id="IPR058660">
    <property type="entry name" value="WHD_DnaB"/>
</dbReference>
<evidence type="ECO:0000259" key="4">
    <source>
        <dbReference type="Pfam" id="PF25888"/>
    </source>
</evidence>
<feature type="compositionally biased region" description="Basic and acidic residues" evidence="2">
    <location>
        <begin position="441"/>
        <end position="469"/>
    </location>
</feature>
<dbReference type="EMBL" id="JAVBVO010000005">
    <property type="protein sequence ID" value="MDZ5760084.1"/>
    <property type="molecule type" value="Genomic_DNA"/>
</dbReference>
<dbReference type="AlphaFoldDB" id="A0AAW9JZM0"/>